<name>A0A9P6CRW0_9AGAR</name>
<keyword evidence="3" id="KW-1185">Reference proteome</keyword>
<evidence type="ECO:0000313" key="2">
    <source>
        <dbReference type="EMBL" id="KAF9469988.1"/>
    </source>
</evidence>
<accession>A0A9P6CRW0</accession>
<evidence type="ECO:0000313" key="3">
    <source>
        <dbReference type="Proteomes" id="UP000807353"/>
    </source>
</evidence>
<dbReference type="AlphaFoldDB" id="A0A9P6CRW0"/>
<proteinExistence type="predicted"/>
<keyword evidence="1" id="KW-0472">Membrane</keyword>
<organism evidence="2 3">
    <name type="scientific">Collybia nuda</name>
    <dbReference type="NCBI Taxonomy" id="64659"/>
    <lineage>
        <taxon>Eukaryota</taxon>
        <taxon>Fungi</taxon>
        <taxon>Dikarya</taxon>
        <taxon>Basidiomycota</taxon>
        <taxon>Agaricomycotina</taxon>
        <taxon>Agaricomycetes</taxon>
        <taxon>Agaricomycetidae</taxon>
        <taxon>Agaricales</taxon>
        <taxon>Tricholomatineae</taxon>
        <taxon>Clitocybaceae</taxon>
        <taxon>Collybia</taxon>
    </lineage>
</organism>
<reference evidence="2" key="1">
    <citation type="submission" date="2020-11" db="EMBL/GenBank/DDBJ databases">
        <authorList>
            <consortium name="DOE Joint Genome Institute"/>
            <person name="Ahrendt S."/>
            <person name="Riley R."/>
            <person name="Andreopoulos W."/>
            <person name="Labutti K."/>
            <person name="Pangilinan J."/>
            <person name="Ruiz-Duenas F.J."/>
            <person name="Barrasa J.M."/>
            <person name="Sanchez-Garcia M."/>
            <person name="Camarero S."/>
            <person name="Miyauchi S."/>
            <person name="Serrano A."/>
            <person name="Linde D."/>
            <person name="Babiker R."/>
            <person name="Drula E."/>
            <person name="Ayuso-Fernandez I."/>
            <person name="Pacheco R."/>
            <person name="Padilla G."/>
            <person name="Ferreira P."/>
            <person name="Barriuso J."/>
            <person name="Kellner H."/>
            <person name="Castanera R."/>
            <person name="Alfaro M."/>
            <person name="Ramirez L."/>
            <person name="Pisabarro A.G."/>
            <person name="Kuo A."/>
            <person name="Tritt A."/>
            <person name="Lipzen A."/>
            <person name="He G."/>
            <person name="Yan M."/>
            <person name="Ng V."/>
            <person name="Cullen D."/>
            <person name="Martin F."/>
            <person name="Rosso M.-N."/>
            <person name="Henrissat B."/>
            <person name="Hibbett D."/>
            <person name="Martinez A.T."/>
            <person name="Grigoriev I.V."/>
        </authorList>
    </citation>
    <scope>NUCLEOTIDE SEQUENCE</scope>
    <source>
        <strain evidence="2">CBS 247.69</strain>
    </source>
</reference>
<dbReference type="Proteomes" id="UP000807353">
    <property type="component" value="Unassembled WGS sequence"/>
</dbReference>
<feature type="transmembrane region" description="Helical" evidence="1">
    <location>
        <begin position="54"/>
        <end position="76"/>
    </location>
</feature>
<comment type="caution">
    <text evidence="2">The sequence shown here is derived from an EMBL/GenBank/DDBJ whole genome shotgun (WGS) entry which is preliminary data.</text>
</comment>
<protein>
    <submittedName>
        <fullName evidence="2">Uncharacterized protein</fullName>
    </submittedName>
</protein>
<keyword evidence="1" id="KW-0812">Transmembrane</keyword>
<dbReference type="EMBL" id="MU150229">
    <property type="protein sequence ID" value="KAF9469988.1"/>
    <property type="molecule type" value="Genomic_DNA"/>
</dbReference>
<gene>
    <name evidence="2" type="ORF">BDZ94DRAFT_1243691</name>
</gene>
<keyword evidence="1" id="KW-1133">Transmembrane helix</keyword>
<evidence type="ECO:0000256" key="1">
    <source>
        <dbReference type="SAM" id="Phobius"/>
    </source>
</evidence>
<sequence>MKGVFYWMISTIEEMKIHPIKGEIYGMIYLADKKVYPQTMGLRKFTEPHNPHGLNVAILIYSACLCQALYTLIVTYI</sequence>